<name>A2ZGW7_ORYSI</name>
<keyword evidence="3" id="KW-1185">Reference proteome</keyword>
<dbReference type="EMBL" id="CM000136">
    <property type="protein sequence ID" value="EAY81851.1"/>
    <property type="molecule type" value="Genomic_DNA"/>
</dbReference>
<evidence type="ECO:0000256" key="1">
    <source>
        <dbReference type="SAM" id="SignalP"/>
    </source>
</evidence>
<organism evidence="2 3">
    <name type="scientific">Oryza sativa subsp. indica</name>
    <name type="common">Rice</name>
    <dbReference type="NCBI Taxonomy" id="39946"/>
    <lineage>
        <taxon>Eukaryota</taxon>
        <taxon>Viridiplantae</taxon>
        <taxon>Streptophyta</taxon>
        <taxon>Embryophyta</taxon>
        <taxon>Tracheophyta</taxon>
        <taxon>Spermatophyta</taxon>
        <taxon>Magnoliopsida</taxon>
        <taxon>Liliopsida</taxon>
        <taxon>Poales</taxon>
        <taxon>Poaceae</taxon>
        <taxon>BOP clade</taxon>
        <taxon>Oryzoideae</taxon>
        <taxon>Oryzeae</taxon>
        <taxon>Oryzinae</taxon>
        <taxon>Oryza</taxon>
        <taxon>Oryza sativa</taxon>
    </lineage>
</organism>
<evidence type="ECO:0000313" key="2">
    <source>
        <dbReference type="EMBL" id="EAY81851.1"/>
    </source>
</evidence>
<reference evidence="2 3" key="1">
    <citation type="journal article" date="2005" name="PLoS Biol.">
        <title>The genomes of Oryza sativa: a history of duplications.</title>
        <authorList>
            <person name="Yu J."/>
            <person name="Wang J."/>
            <person name="Lin W."/>
            <person name="Li S."/>
            <person name="Li H."/>
            <person name="Zhou J."/>
            <person name="Ni P."/>
            <person name="Dong W."/>
            <person name="Hu S."/>
            <person name="Zeng C."/>
            <person name="Zhang J."/>
            <person name="Zhang Y."/>
            <person name="Li R."/>
            <person name="Xu Z."/>
            <person name="Li S."/>
            <person name="Li X."/>
            <person name="Zheng H."/>
            <person name="Cong L."/>
            <person name="Lin L."/>
            <person name="Yin J."/>
            <person name="Geng J."/>
            <person name="Li G."/>
            <person name="Shi J."/>
            <person name="Liu J."/>
            <person name="Lv H."/>
            <person name="Li J."/>
            <person name="Wang J."/>
            <person name="Deng Y."/>
            <person name="Ran L."/>
            <person name="Shi X."/>
            <person name="Wang X."/>
            <person name="Wu Q."/>
            <person name="Li C."/>
            <person name="Ren X."/>
            <person name="Wang J."/>
            <person name="Wang X."/>
            <person name="Li D."/>
            <person name="Liu D."/>
            <person name="Zhang X."/>
            <person name="Ji Z."/>
            <person name="Zhao W."/>
            <person name="Sun Y."/>
            <person name="Zhang Z."/>
            <person name="Bao J."/>
            <person name="Han Y."/>
            <person name="Dong L."/>
            <person name="Ji J."/>
            <person name="Chen P."/>
            <person name="Wu S."/>
            <person name="Liu J."/>
            <person name="Xiao Y."/>
            <person name="Bu D."/>
            <person name="Tan J."/>
            <person name="Yang L."/>
            <person name="Ye C."/>
            <person name="Zhang J."/>
            <person name="Xu J."/>
            <person name="Zhou Y."/>
            <person name="Yu Y."/>
            <person name="Zhang B."/>
            <person name="Zhuang S."/>
            <person name="Wei H."/>
            <person name="Liu B."/>
            <person name="Lei M."/>
            <person name="Yu H."/>
            <person name="Li Y."/>
            <person name="Xu H."/>
            <person name="Wei S."/>
            <person name="He X."/>
            <person name="Fang L."/>
            <person name="Zhang Z."/>
            <person name="Zhang Y."/>
            <person name="Huang X."/>
            <person name="Su Z."/>
            <person name="Tong W."/>
            <person name="Li J."/>
            <person name="Tong Z."/>
            <person name="Li S."/>
            <person name="Ye J."/>
            <person name="Wang L."/>
            <person name="Fang L."/>
            <person name="Lei T."/>
            <person name="Chen C."/>
            <person name="Chen H."/>
            <person name="Xu Z."/>
            <person name="Li H."/>
            <person name="Huang H."/>
            <person name="Zhang F."/>
            <person name="Xu H."/>
            <person name="Li N."/>
            <person name="Zhao C."/>
            <person name="Li S."/>
            <person name="Dong L."/>
            <person name="Huang Y."/>
            <person name="Li L."/>
            <person name="Xi Y."/>
            <person name="Qi Q."/>
            <person name="Li W."/>
            <person name="Zhang B."/>
            <person name="Hu W."/>
            <person name="Zhang Y."/>
            <person name="Tian X."/>
            <person name="Jiao Y."/>
            <person name="Liang X."/>
            <person name="Jin J."/>
            <person name="Gao L."/>
            <person name="Zheng W."/>
            <person name="Hao B."/>
            <person name="Liu S."/>
            <person name="Wang W."/>
            <person name="Yuan L."/>
            <person name="Cao M."/>
            <person name="McDermott J."/>
            <person name="Samudrala R."/>
            <person name="Wang J."/>
            <person name="Wong G.K."/>
            <person name="Yang H."/>
        </authorList>
    </citation>
    <scope>NUCLEOTIDE SEQUENCE [LARGE SCALE GENOMIC DNA]</scope>
    <source>
        <strain evidence="3">cv. 93-11</strain>
    </source>
</reference>
<evidence type="ECO:0008006" key="4">
    <source>
        <dbReference type="Google" id="ProtNLM"/>
    </source>
</evidence>
<gene>
    <name evidence="2" type="ORF">OsI_37017</name>
</gene>
<sequence length="186" mass="19665">MAKNVMRLAILAMAQLVLLWPATTAGQRAGCPSKCGDVDIPSPFGVGDDHCAWPGPDDFTSHATIASAHPDPTLVHGSARPYSGNVEIIDISLEKGEMRVYTDVVSDCYTSDNTTEYEGKPSSQVDLGTPFLFARSRNEFTAIGCATIAFLLGDRDNASYLTGCISTCASLDEAAHDDEPCAGLGC</sequence>
<dbReference type="Proteomes" id="UP000007015">
    <property type="component" value="Chromosome 11"/>
</dbReference>
<dbReference type="OMA" id="HCAWPGP"/>
<accession>A2ZGW7</accession>
<dbReference type="HOGENOM" id="CLU_000288_43_10_1"/>
<feature type="chain" id="PRO_5002649585" description="Wall-associated receptor kinase galacturonan-binding domain-containing protein" evidence="1">
    <location>
        <begin position="26"/>
        <end position="186"/>
    </location>
</feature>
<dbReference type="PANTHER" id="PTHR33491">
    <property type="entry name" value="OSJNBA0016N04.9 PROTEIN"/>
    <property type="match status" value="1"/>
</dbReference>
<feature type="signal peptide" evidence="1">
    <location>
        <begin position="1"/>
        <end position="25"/>
    </location>
</feature>
<proteinExistence type="predicted"/>
<dbReference type="Gramene" id="BGIOSGA035705-TA">
    <property type="protein sequence ID" value="BGIOSGA035705-PA"/>
    <property type="gene ID" value="BGIOSGA035705"/>
</dbReference>
<protein>
    <recommendedName>
        <fullName evidence="4">Wall-associated receptor kinase galacturonan-binding domain-containing protein</fullName>
    </recommendedName>
</protein>
<evidence type="ECO:0000313" key="3">
    <source>
        <dbReference type="Proteomes" id="UP000007015"/>
    </source>
</evidence>
<dbReference type="AlphaFoldDB" id="A2ZGW7"/>
<dbReference type="STRING" id="39946.A2ZGW7"/>
<keyword evidence="1" id="KW-0732">Signal</keyword>